<evidence type="ECO:0000256" key="8">
    <source>
        <dbReference type="ARBA" id="ARBA00022827"/>
    </source>
</evidence>
<proteinExistence type="inferred from homology"/>
<comment type="similarity">
    <text evidence="3">Belongs to the DNA photolyase class-2 family.</text>
</comment>
<dbReference type="PANTHER" id="PTHR10211">
    <property type="entry name" value="DEOXYRIBODIPYRIMIDINE PHOTOLYASE"/>
    <property type="match status" value="1"/>
</dbReference>
<evidence type="ECO:0000256" key="13">
    <source>
        <dbReference type="ARBA" id="ARBA00033999"/>
    </source>
</evidence>
<dbReference type="AlphaFoldDB" id="Q2IDZ0"/>
<evidence type="ECO:0000256" key="5">
    <source>
        <dbReference type="ARBA" id="ARBA00014046"/>
    </source>
</evidence>
<evidence type="ECO:0000259" key="14">
    <source>
        <dbReference type="PROSITE" id="PS51645"/>
    </source>
</evidence>
<dbReference type="HOGENOM" id="CLU_026342_2_1_7"/>
<dbReference type="Gene3D" id="3.40.50.620">
    <property type="entry name" value="HUPs"/>
    <property type="match status" value="1"/>
</dbReference>
<dbReference type="PROSITE" id="PS51645">
    <property type="entry name" value="PHR_CRY_ALPHA_BETA"/>
    <property type="match status" value="1"/>
</dbReference>
<dbReference type="InterPro" id="IPR014729">
    <property type="entry name" value="Rossmann-like_a/b/a_fold"/>
</dbReference>
<dbReference type="eggNOG" id="COG0415">
    <property type="taxonomic scope" value="Bacteria"/>
</dbReference>
<keyword evidence="9" id="KW-0238">DNA-binding</keyword>
<dbReference type="GO" id="GO:0000719">
    <property type="term" value="P:photoreactive repair"/>
    <property type="evidence" value="ECO:0007669"/>
    <property type="project" value="TreeGrafter"/>
</dbReference>
<evidence type="ECO:0000313" key="16">
    <source>
        <dbReference type="Proteomes" id="UP000001935"/>
    </source>
</evidence>
<evidence type="ECO:0000256" key="12">
    <source>
        <dbReference type="ARBA" id="ARBA00031671"/>
    </source>
</evidence>
<dbReference type="FunFam" id="1.10.579.10:FF:000002">
    <property type="entry name" value="Deoxyribodipyrimidine photolyase"/>
    <property type="match status" value="1"/>
</dbReference>
<dbReference type="GO" id="GO:0003904">
    <property type="term" value="F:deoxyribodipyrimidine photo-lyase activity"/>
    <property type="evidence" value="ECO:0007669"/>
    <property type="project" value="UniProtKB-EC"/>
</dbReference>
<dbReference type="STRING" id="290397.Adeh_3028"/>
<dbReference type="EC" id="4.1.99.3" evidence="4"/>
<evidence type="ECO:0000256" key="4">
    <source>
        <dbReference type="ARBA" id="ARBA00013149"/>
    </source>
</evidence>
<dbReference type="EMBL" id="CP000251">
    <property type="protein sequence ID" value="ABC82797.1"/>
    <property type="molecule type" value="Genomic_DNA"/>
</dbReference>
<keyword evidence="6" id="KW-0285">Flavoprotein</keyword>
<evidence type="ECO:0000256" key="3">
    <source>
        <dbReference type="ARBA" id="ARBA00006409"/>
    </source>
</evidence>
<keyword evidence="8" id="KW-0274">FAD</keyword>
<dbReference type="KEGG" id="ade:Adeh_3028"/>
<evidence type="ECO:0000313" key="15">
    <source>
        <dbReference type="EMBL" id="ABC82797.1"/>
    </source>
</evidence>
<evidence type="ECO:0000256" key="7">
    <source>
        <dbReference type="ARBA" id="ARBA00022763"/>
    </source>
</evidence>
<evidence type="ECO:0000256" key="9">
    <source>
        <dbReference type="ARBA" id="ARBA00023125"/>
    </source>
</evidence>
<gene>
    <name evidence="15" type="ordered locus">Adeh_3028</name>
</gene>
<dbReference type="InterPro" id="IPR036134">
    <property type="entry name" value="Crypto/Photolyase_FAD-like_sf"/>
</dbReference>
<dbReference type="PANTHER" id="PTHR10211:SF0">
    <property type="entry name" value="DEOXYRIBODIPYRIMIDINE PHOTO-LYASE"/>
    <property type="match status" value="1"/>
</dbReference>
<dbReference type="GO" id="GO:0003677">
    <property type="term" value="F:DNA binding"/>
    <property type="evidence" value="ECO:0007669"/>
    <property type="project" value="UniProtKB-KW"/>
</dbReference>
<dbReference type="InterPro" id="IPR006050">
    <property type="entry name" value="DNA_photolyase_N"/>
</dbReference>
<comment type="cofactor">
    <cofactor evidence="2">
        <name>FAD</name>
        <dbReference type="ChEBI" id="CHEBI:57692"/>
    </cofactor>
</comment>
<dbReference type="Gene3D" id="1.25.40.80">
    <property type="match status" value="1"/>
</dbReference>
<dbReference type="SUPFAM" id="SSF48173">
    <property type="entry name" value="Cryptochrome/photolyase FAD-binding domain"/>
    <property type="match status" value="1"/>
</dbReference>
<keyword evidence="10" id="KW-0234">DNA repair</keyword>
<dbReference type="InterPro" id="IPR052219">
    <property type="entry name" value="Photolyase_Class-2"/>
</dbReference>
<evidence type="ECO:0000256" key="1">
    <source>
        <dbReference type="ARBA" id="ARBA00001932"/>
    </source>
</evidence>
<evidence type="ECO:0000256" key="10">
    <source>
        <dbReference type="ARBA" id="ARBA00023204"/>
    </source>
</evidence>
<accession>Q2IDZ0</accession>
<comment type="cofactor">
    <cofactor evidence="1">
        <name>(6R)-5,10-methylene-5,6,7,8-tetrahydrofolate</name>
        <dbReference type="ChEBI" id="CHEBI:15636"/>
    </cofactor>
</comment>
<organism evidence="15 16">
    <name type="scientific">Anaeromyxobacter dehalogenans (strain 2CP-C)</name>
    <dbReference type="NCBI Taxonomy" id="290397"/>
    <lineage>
        <taxon>Bacteria</taxon>
        <taxon>Pseudomonadati</taxon>
        <taxon>Myxococcota</taxon>
        <taxon>Myxococcia</taxon>
        <taxon>Myxococcales</taxon>
        <taxon>Cystobacterineae</taxon>
        <taxon>Anaeromyxobacteraceae</taxon>
        <taxon>Anaeromyxobacter</taxon>
    </lineage>
</organism>
<comment type="catalytic activity">
    <reaction evidence="13">
        <text>cyclobutadipyrimidine (in DNA) = 2 pyrimidine residues (in DNA).</text>
        <dbReference type="EC" id="4.1.99.3"/>
    </reaction>
</comment>
<dbReference type="Proteomes" id="UP000001935">
    <property type="component" value="Chromosome"/>
</dbReference>
<reference evidence="15" key="1">
    <citation type="submission" date="2006-01" db="EMBL/GenBank/DDBJ databases">
        <title>Complete sequence of Anaeromyxobacter dehalogenans 2CP-C.</title>
        <authorList>
            <consortium name="US DOE Joint Genome Institute"/>
            <person name="Copeland A."/>
            <person name="Lucas S."/>
            <person name="Lapidus A."/>
            <person name="Barry K."/>
            <person name="Detter J.C."/>
            <person name="Glavina T."/>
            <person name="Hammon N."/>
            <person name="Israni S."/>
            <person name="Pitluck S."/>
            <person name="Brettin T."/>
            <person name="Bruce D."/>
            <person name="Han C."/>
            <person name="Tapia R."/>
            <person name="Gilna P."/>
            <person name="Kiss H."/>
            <person name="Schmutz J."/>
            <person name="Larimer F."/>
            <person name="Land M."/>
            <person name="Kyrpides N."/>
            <person name="Anderson I."/>
            <person name="Sanford R.A."/>
            <person name="Ritalahti K.M."/>
            <person name="Thomas H.S."/>
            <person name="Kirby J.R."/>
            <person name="Zhulin I.B."/>
            <person name="Loeffler F.E."/>
            <person name="Richardson P."/>
        </authorList>
    </citation>
    <scope>NUCLEOTIDE SEQUENCE</scope>
    <source>
        <strain evidence="15">2CP-C</strain>
    </source>
</reference>
<keyword evidence="11 15" id="KW-0456">Lyase</keyword>
<protein>
    <recommendedName>
        <fullName evidence="5">Deoxyribodipyrimidine photo-lyase</fullName>
        <ecNumber evidence="4">4.1.99.3</ecNumber>
    </recommendedName>
    <alternativeName>
        <fullName evidence="12">DNA photolyase</fullName>
    </alternativeName>
</protein>
<sequence length="490" mass="53578">MSRGVPVPAERIRALNAAPLRPERAFVLHWMTSARRTRSNPALERAAELGRALGRPVLVLEPLRCGYPHASDRLHAFLLEGMRDNAAALAGRALYHPWVERRAGEGDGLLDALAARACAVIADDFPTGFPAAAIGAAAARLDVRLEAVDASCVVPFRLAGKDFPTAHAYRRHLQRALPAWLDRLPAEDPLAGVPPPGGASVPAEIRRRWPAARAAELARPAALAAALPIDHRVPPAGRGGSVAARRRLSAFLRDGLDAYAERRNAPDEARGASGLSPWLHFGHLGSFEILRAVLRREGWTPPPVAAPARGARAGWWGLSASAEAFLDQLLTWRELAFVTCAHVPEHRAYASLPAWARATLARHAADPRPAVYARAALEAAETHDPLWNAAQRQLLREGVVHGYLRMLWGKKILEWSATPEEAHATLLELNDRHALDGRDPNSVAGIAWCLGRYDRPWGPERPVFGTVRYMSSANTARKWPVRRYLERHGP</sequence>
<keyword evidence="7" id="KW-0227">DNA damage</keyword>
<dbReference type="SUPFAM" id="SSF52425">
    <property type="entry name" value="Cryptochrome/photolyase, N-terminal domain"/>
    <property type="match status" value="1"/>
</dbReference>
<evidence type="ECO:0000256" key="11">
    <source>
        <dbReference type="ARBA" id="ARBA00023239"/>
    </source>
</evidence>
<dbReference type="InterPro" id="IPR036155">
    <property type="entry name" value="Crypto/Photolyase_N_sf"/>
</dbReference>
<dbReference type="Gene3D" id="1.10.579.10">
    <property type="entry name" value="DNA Cyclobutane Dipyrimidine Photolyase, subunit A, domain 3"/>
    <property type="match status" value="1"/>
</dbReference>
<evidence type="ECO:0000256" key="2">
    <source>
        <dbReference type="ARBA" id="ARBA00001974"/>
    </source>
</evidence>
<evidence type="ECO:0000256" key="6">
    <source>
        <dbReference type="ARBA" id="ARBA00022630"/>
    </source>
</evidence>
<name>Q2IDZ0_ANADE</name>
<feature type="domain" description="Photolyase/cryptochrome alpha/beta" evidence="14">
    <location>
        <begin position="25"/>
        <end position="156"/>
    </location>
</feature>